<reference evidence="4" key="2">
    <citation type="submission" date="2020-04" db="EMBL/GenBank/DDBJ databases">
        <authorList>
            <consortium name="NCBI Genome Project"/>
        </authorList>
    </citation>
    <scope>NUCLEOTIDE SEQUENCE</scope>
    <source>
        <strain evidence="4">CBS 342.82</strain>
    </source>
</reference>
<feature type="compositionally biased region" description="Polar residues" evidence="2">
    <location>
        <begin position="112"/>
        <end position="123"/>
    </location>
</feature>
<sequence>MAVWTPASLGYGPAYLLDGLVKQDHEDPEWKMFVGDAQHLEPQLHHDFVVQRPDVGRDDHSMRHDGSIAPNHERQPYGSTSYSSPQTIQQNGSFVDHFEPPSYASTSYSSSQTEGFSTPSSTPAPDHADEAFSPGIDEDASGSAFIPNDAAAQQSAVRHERLPLAYAADSQNLSSLRDPLSTTLQSSIASEQARFVTQPPGFAYNAPALTPWFGNVHDIAQGPHEYVSTSLNRNALDEASLETQFHSFQPFRGLDDAHDLGSSPAGPDQHMAFLSSEQLRLQAIPHHQSNLLAQQLLDSSVNIGAQFGSPGGTALPNGRNIASPNDFGVEDTLNDWQIVSPYTQSHAFHDITTSSVTGAEHASAPSPEITIQPPASSAMNRRTRVRVPSEPNPNTSRPSQFRVNKGGRKKGTNLPQAVKVKANQMRDCAACWWCRLQRISCDRPEGAPCSKCIIRAPLGTSNFFGCDRTKLPDLVHDFLPHSATEMHQIETVKATIMRDVDGFLDRGIDVSLSCGYGPPLIWKLYEFRPQNAALLEQWQYVQDKRTGCTTRVPKWSPPLGVRQFDELNDAKFESHLTRLLHPNELMHFGRSFYKEERRRDKAMFQAKLLQHMCDLHTNSGDGELKTLLTEILRMLLVTYIMAHVLTIERDTVHSVMRSLQRAKPPSNVRGMQHISPRLANQQLKCYFSRIRAKMYEQLLKQFQAILIKFLPGAKESTWTQSFCLMLGFAMVLEELQHTLFIQADVSATRGTASHAQANQQCADACHRIDERFALLIGIYRCKYRDKTWTGLGSFGPGTPRLEDPASDYFARRVRHLLDQRVDHLKNRASVTYAPDSQQFYTTRLTARFLLAFRDLPQM</sequence>
<dbReference type="InterPro" id="IPR001138">
    <property type="entry name" value="Zn2Cys6_DnaBD"/>
</dbReference>
<reference evidence="4" key="3">
    <citation type="submission" date="2025-08" db="UniProtKB">
        <authorList>
            <consortium name="RefSeq"/>
        </authorList>
    </citation>
    <scope>IDENTIFICATION</scope>
    <source>
        <strain evidence="4">CBS 342.82</strain>
    </source>
</reference>
<dbReference type="PANTHER" id="PTHR35392">
    <property type="entry name" value="ZN(II)2CYS6 TRANSCRIPTION FACTOR (EUROFUNG)-RELATED-RELATED"/>
    <property type="match status" value="1"/>
</dbReference>
<proteinExistence type="predicted"/>
<dbReference type="CDD" id="cd00067">
    <property type="entry name" value="GAL4"/>
    <property type="match status" value="1"/>
</dbReference>
<organism evidence="4">
    <name type="scientific">Dissoconium aciculare CBS 342.82</name>
    <dbReference type="NCBI Taxonomy" id="1314786"/>
    <lineage>
        <taxon>Eukaryota</taxon>
        <taxon>Fungi</taxon>
        <taxon>Dikarya</taxon>
        <taxon>Ascomycota</taxon>
        <taxon>Pezizomycotina</taxon>
        <taxon>Dothideomycetes</taxon>
        <taxon>Dothideomycetidae</taxon>
        <taxon>Mycosphaerellales</taxon>
        <taxon>Dissoconiaceae</taxon>
        <taxon>Dissoconium</taxon>
    </lineage>
</organism>
<keyword evidence="1" id="KW-0539">Nucleus</keyword>
<dbReference type="GO" id="GO:0008270">
    <property type="term" value="F:zinc ion binding"/>
    <property type="evidence" value="ECO:0007669"/>
    <property type="project" value="InterPro"/>
</dbReference>
<dbReference type="RefSeq" id="XP_033461174.1">
    <property type="nucleotide sequence ID" value="XM_033607489.1"/>
</dbReference>
<gene>
    <name evidence="4" type="ORF">K489DRAFT_408563</name>
</gene>
<dbReference type="PANTHER" id="PTHR35392:SF5">
    <property type="entry name" value="ZN(2)-C6 FUNGAL-TYPE DOMAIN-CONTAINING PROTEIN"/>
    <property type="match status" value="1"/>
</dbReference>
<feature type="compositionally biased region" description="Polar residues" evidence="2">
    <location>
        <begin position="392"/>
        <end position="402"/>
    </location>
</feature>
<protein>
    <submittedName>
        <fullName evidence="4">Uncharacterized protein</fullName>
    </submittedName>
</protein>
<keyword evidence="3" id="KW-1185">Reference proteome</keyword>
<feature type="compositionally biased region" description="Polar residues" evidence="2">
    <location>
        <begin position="77"/>
        <end position="93"/>
    </location>
</feature>
<dbReference type="GO" id="GO:0000981">
    <property type="term" value="F:DNA-binding transcription factor activity, RNA polymerase II-specific"/>
    <property type="evidence" value="ECO:0007669"/>
    <property type="project" value="InterPro"/>
</dbReference>
<name>A0A6J3M8E7_9PEZI</name>
<dbReference type="AlphaFoldDB" id="A0A6J3M8E7"/>
<evidence type="ECO:0000256" key="2">
    <source>
        <dbReference type="SAM" id="MobiDB-lite"/>
    </source>
</evidence>
<accession>A0A6J3M8E7</accession>
<reference evidence="4" key="1">
    <citation type="submission" date="2020-01" db="EMBL/GenBank/DDBJ databases">
        <authorList>
            <consortium name="DOE Joint Genome Institute"/>
            <person name="Haridas S."/>
            <person name="Albert R."/>
            <person name="Binder M."/>
            <person name="Bloem J."/>
            <person name="Labutti K."/>
            <person name="Salamov A."/>
            <person name="Andreopoulos B."/>
            <person name="Baker S.E."/>
            <person name="Barry K."/>
            <person name="Bills G."/>
            <person name="Bluhm B.H."/>
            <person name="Cannon C."/>
            <person name="Castanera R."/>
            <person name="Culley D.E."/>
            <person name="Daum C."/>
            <person name="Ezra D."/>
            <person name="Gonzalez J.B."/>
            <person name="Henrissat B."/>
            <person name="Kuo A."/>
            <person name="Liang C."/>
            <person name="Lipzen A."/>
            <person name="Lutzoni F."/>
            <person name="Magnuson J."/>
            <person name="Mondo S."/>
            <person name="Nolan M."/>
            <person name="Ohm R."/>
            <person name="Pangilinan J."/>
            <person name="Park H.-J."/>
            <person name="Ramirez L."/>
            <person name="Alfaro M."/>
            <person name="Sun H."/>
            <person name="Tritt A."/>
            <person name="Yoshinaga Y."/>
            <person name="Zwiers L.-H."/>
            <person name="Turgeon B.G."/>
            <person name="Goodwin S.B."/>
            <person name="Spatafora J.W."/>
            <person name="Crous P.W."/>
            <person name="Grigoriev I.V."/>
        </authorList>
    </citation>
    <scope>NUCLEOTIDE SEQUENCE</scope>
    <source>
        <strain evidence="4">CBS 342.82</strain>
    </source>
</reference>
<dbReference type="GeneID" id="54365289"/>
<dbReference type="InterPro" id="IPR052973">
    <property type="entry name" value="Fungal_sec-metab_reg_TF"/>
</dbReference>
<dbReference type="OrthoDB" id="4226666at2759"/>
<evidence type="ECO:0000313" key="4">
    <source>
        <dbReference type="RefSeq" id="XP_033461174.1"/>
    </source>
</evidence>
<feature type="compositionally biased region" description="Basic and acidic residues" evidence="2">
    <location>
        <begin position="55"/>
        <end position="75"/>
    </location>
</feature>
<feature type="compositionally biased region" description="Low complexity" evidence="2">
    <location>
        <begin position="102"/>
        <end position="111"/>
    </location>
</feature>
<evidence type="ECO:0000313" key="3">
    <source>
        <dbReference type="Proteomes" id="UP000504637"/>
    </source>
</evidence>
<evidence type="ECO:0000256" key="1">
    <source>
        <dbReference type="ARBA" id="ARBA00023242"/>
    </source>
</evidence>
<dbReference type="Proteomes" id="UP000504637">
    <property type="component" value="Unplaced"/>
</dbReference>
<feature type="region of interest" description="Disordered" evidence="2">
    <location>
        <begin position="55"/>
        <end position="143"/>
    </location>
</feature>
<feature type="region of interest" description="Disordered" evidence="2">
    <location>
        <begin position="359"/>
        <end position="414"/>
    </location>
</feature>